<organism evidence="1 2">
    <name type="scientific">Rhipicephalus microplus</name>
    <name type="common">Cattle tick</name>
    <name type="synonym">Boophilus microplus</name>
    <dbReference type="NCBI Taxonomy" id="6941"/>
    <lineage>
        <taxon>Eukaryota</taxon>
        <taxon>Metazoa</taxon>
        <taxon>Ecdysozoa</taxon>
        <taxon>Arthropoda</taxon>
        <taxon>Chelicerata</taxon>
        <taxon>Arachnida</taxon>
        <taxon>Acari</taxon>
        <taxon>Parasitiformes</taxon>
        <taxon>Ixodida</taxon>
        <taxon>Ixodoidea</taxon>
        <taxon>Ixodidae</taxon>
        <taxon>Rhipicephalinae</taxon>
        <taxon>Rhipicephalus</taxon>
        <taxon>Boophilus</taxon>
    </lineage>
</organism>
<evidence type="ECO:0000313" key="1">
    <source>
        <dbReference type="EMBL" id="KAH8009078.1"/>
    </source>
</evidence>
<reference evidence="1" key="1">
    <citation type="journal article" date="2020" name="Cell">
        <title>Large-Scale Comparative Analyses of Tick Genomes Elucidate Their Genetic Diversity and Vector Capacities.</title>
        <authorList>
            <consortium name="Tick Genome and Microbiome Consortium (TIGMIC)"/>
            <person name="Jia N."/>
            <person name="Wang J."/>
            <person name="Shi W."/>
            <person name="Du L."/>
            <person name="Sun Y."/>
            <person name="Zhan W."/>
            <person name="Jiang J.F."/>
            <person name="Wang Q."/>
            <person name="Zhang B."/>
            <person name="Ji P."/>
            <person name="Bell-Sakyi L."/>
            <person name="Cui X.M."/>
            <person name="Yuan T.T."/>
            <person name="Jiang B.G."/>
            <person name="Yang W.F."/>
            <person name="Lam T.T."/>
            <person name="Chang Q.C."/>
            <person name="Ding S.J."/>
            <person name="Wang X.J."/>
            <person name="Zhu J.G."/>
            <person name="Ruan X.D."/>
            <person name="Zhao L."/>
            <person name="Wei J.T."/>
            <person name="Ye R.Z."/>
            <person name="Que T.C."/>
            <person name="Du C.H."/>
            <person name="Zhou Y.H."/>
            <person name="Cheng J.X."/>
            <person name="Dai P.F."/>
            <person name="Guo W.B."/>
            <person name="Han X.H."/>
            <person name="Huang E.J."/>
            <person name="Li L.F."/>
            <person name="Wei W."/>
            <person name="Gao Y.C."/>
            <person name="Liu J.Z."/>
            <person name="Shao H.Z."/>
            <person name="Wang X."/>
            <person name="Wang C.C."/>
            <person name="Yang T.C."/>
            <person name="Huo Q.B."/>
            <person name="Li W."/>
            <person name="Chen H.Y."/>
            <person name="Chen S.E."/>
            <person name="Zhou L.G."/>
            <person name="Ni X.B."/>
            <person name="Tian J.H."/>
            <person name="Sheng Y."/>
            <person name="Liu T."/>
            <person name="Pan Y.S."/>
            <person name="Xia L.Y."/>
            <person name="Li J."/>
            <person name="Zhao F."/>
            <person name="Cao W.C."/>
        </authorList>
    </citation>
    <scope>NUCLEOTIDE SEQUENCE</scope>
    <source>
        <strain evidence="1">Rmic-2018</strain>
    </source>
</reference>
<proteinExistence type="predicted"/>
<dbReference type="Proteomes" id="UP000821866">
    <property type="component" value="Chromosome 9"/>
</dbReference>
<sequence>MRIDAALKNAIAGKFKANVRRSFGSTSSGLISLPSGLKADLPEVFGRLEVQQECEEGVPVCDDCKYCTKGVASDTCSNDEIMRTAGKAASELRTAESPLDSTKLIDGIEWEDSPKKSTTNTSFNFHGNLITSEEADMNTFTDLDVADIVRLLRKALKENGSSLEKDLLRALSPSQD</sequence>
<protein>
    <submittedName>
        <fullName evidence="1">Uncharacterized protein</fullName>
    </submittedName>
</protein>
<name>A0A9J6D4E2_RHIMP</name>
<keyword evidence="2" id="KW-1185">Reference proteome</keyword>
<comment type="caution">
    <text evidence="1">The sequence shown here is derived from an EMBL/GenBank/DDBJ whole genome shotgun (WGS) entry which is preliminary data.</text>
</comment>
<reference evidence="1" key="2">
    <citation type="submission" date="2021-09" db="EMBL/GenBank/DDBJ databases">
        <authorList>
            <person name="Jia N."/>
            <person name="Wang J."/>
            <person name="Shi W."/>
            <person name="Du L."/>
            <person name="Sun Y."/>
            <person name="Zhan W."/>
            <person name="Jiang J."/>
            <person name="Wang Q."/>
            <person name="Zhang B."/>
            <person name="Ji P."/>
            <person name="Sakyi L.B."/>
            <person name="Cui X."/>
            <person name="Yuan T."/>
            <person name="Jiang B."/>
            <person name="Yang W."/>
            <person name="Lam T.T.-Y."/>
            <person name="Chang Q."/>
            <person name="Ding S."/>
            <person name="Wang X."/>
            <person name="Zhu J."/>
            <person name="Ruan X."/>
            <person name="Zhao L."/>
            <person name="Wei J."/>
            <person name="Que T."/>
            <person name="Du C."/>
            <person name="Cheng J."/>
            <person name="Dai P."/>
            <person name="Han X."/>
            <person name="Huang E."/>
            <person name="Gao Y."/>
            <person name="Liu J."/>
            <person name="Shao H."/>
            <person name="Ye R."/>
            <person name="Li L."/>
            <person name="Wei W."/>
            <person name="Wang X."/>
            <person name="Wang C."/>
            <person name="Huo Q."/>
            <person name="Li W."/>
            <person name="Guo W."/>
            <person name="Chen H."/>
            <person name="Chen S."/>
            <person name="Zhou L."/>
            <person name="Zhou L."/>
            <person name="Ni X."/>
            <person name="Tian J."/>
            <person name="Zhou Y."/>
            <person name="Sheng Y."/>
            <person name="Liu T."/>
            <person name="Pan Y."/>
            <person name="Xia L."/>
            <person name="Li J."/>
            <person name="Zhao F."/>
            <person name="Cao W."/>
        </authorList>
    </citation>
    <scope>NUCLEOTIDE SEQUENCE</scope>
    <source>
        <strain evidence="1">Rmic-2018</strain>
        <tissue evidence="1">Larvae</tissue>
    </source>
</reference>
<dbReference type="EMBL" id="JABSTU010000011">
    <property type="protein sequence ID" value="KAH8009078.1"/>
    <property type="molecule type" value="Genomic_DNA"/>
</dbReference>
<evidence type="ECO:0000313" key="2">
    <source>
        <dbReference type="Proteomes" id="UP000821866"/>
    </source>
</evidence>
<accession>A0A9J6D4E2</accession>
<dbReference type="AlphaFoldDB" id="A0A9J6D4E2"/>
<gene>
    <name evidence="1" type="ORF">HPB51_010268</name>
</gene>